<comment type="caution">
    <text evidence="1">The sequence shown here is derived from an EMBL/GenBank/DDBJ whole genome shotgun (WGS) entry which is preliminary data.</text>
</comment>
<evidence type="ECO:0000313" key="1">
    <source>
        <dbReference type="EMBL" id="KGR91332.1"/>
    </source>
</evidence>
<dbReference type="eggNOG" id="ENOG502ZEBX">
    <property type="taxonomic scope" value="Bacteria"/>
</dbReference>
<protein>
    <submittedName>
        <fullName evidence="1">Uncharacterized protein</fullName>
    </submittedName>
</protein>
<dbReference type="EMBL" id="JPVQ01000008">
    <property type="protein sequence ID" value="KGR91332.1"/>
    <property type="molecule type" value="Genomic_DNA"/>
</dbReference>
<gene>
    <name evidence="1" type="ORF">CD30_06840</name>
</gene>
<keyword evidence="2" id="KW-1185">Reference proteome</keyword>
<reference evidence="1 2" key="1">
    <citation type="submission" date="2014-02" db="EMBL/GenBank/DDBJ databases">
        <title>Draft genome sequence of Lysinibacillus massiliensis CCUG 49529.</title>
        <authorList>
            <person name="Zhang F."/>
            <person name="Wang G."/>
            <person name="Zhang L."/>
        </authorList>
    </citation>
    <scope>NUCLEOTIDE SEQUENCE [LARGE SCALE GENOMIC DNA]</scope>
    <source>
        <strain evidence="1 2">CCUG 49529</strain>
    </source>
</reference>
<proteinExistence type="predicted"/>
<accession>A0A0A3JWH3</accession>
<dbReference type="AlphaFoldDB" id="A0A0A3JWH3"/>
<organism evidence="1 2">
    <name type="scientific">Ureibacillus massiliensis 4400831 = CIP 108448 = CCUG 49529</name>
    <dbReference type="NCBI Taxonomy" id="1211035"/>
    <lineage>
        <taxon>Bacteria</taxon>
        <taxon>Bacillati</taxon>
        <taxon>Bacillota</taxon>
        <taxon>Bacilli</taxon>
        <taxon>Bacillales</taxon>
        <taxon>Caryophanaceae</taxon>
        <taxon>Ureibacillus</taxon>
    </lineage>
</organism>
<dbReference type="Proteomes" id="UP000030595">
    <property type="component" value="Unassembled WGS sequence"/>
</dbReference>
<dbReference type="OrthoDB" id="1684335at2"/>
<sequence>MIKAEEIIATTQSTQDVLGHLFWFNIGKQLVRVDDLKQKLIDSGLGEEWMPNRIRSVDAFRRATKEVQTKKPTANPKIFKNYLIREVYADLGTIQRNVVVETVDQNNKRLGYKAQTAIIRLDKKNGNLVFETSDSEAIELCKQAEQKFYLYRDHYSSQHIRVMVAKILGSLAPTPMRENGVIYFVPNSMTAGLTNLVTFICSLENSDAFKVPVINSSDNRHMVSKKLNDYLDHLLDQCRSTEGLRKDQIKMLVEETNNAIRDYKQYKELTSSETEKFEEKILLLRSEVVKILQK</sequence>
<evidence type="ECO:0000313" key="2">
    <source>
        <dbReference type="Proteomes" id="UP000030595"/>
    </source>
</evidence>
<name>A0A0A3JWH3_9BACL</name>
<dbReference type="RefSeq" id="WP_036174219.1">
    <property type="nucleotide sequence ID" value="NZ_AVCZ01000008.1"/>
</dbReference>
<dbReference type="Pfam" id="PF20529">
    <property type="entry name" value="DUF6744"/>
    <property type="match status" value="1"/>
</dbReference>
<dbReference type="InterPro" id="IPR046632">
    <property type="entry name" value="DUF6744"/>
</dbReference>